<dbReference type="RefSeq" id="WP_037148987.1">
    <property type="nucleotide sequence ID" value="NZ_JBEAAL010000002.1"/>
</dbReference>
<feature type="domain" description="SpoVT-AbrB" evidence="2">
    <location>
        <begin position="2"/>
        <end position="47"/>
    </location>
</feature>
<dbReference type="Proteomes" id="UP001496627">
    <property type="component" value="Unassembled WGS sequence"/>
</dbReference>
<comment type="caution">
    <text evidence="3">The sequence shown here is derived from an EMBL/GenBank/DDBJ whole genome shotgun (WGS) entry which is preliminary data.</text>
</comment>
<evidence type="ECO:0000259" key="2">
    <source>
        <dbReference type="PROSITE" id="PS51740"/>
    </source>
</evidence>
<dbReference type="SUPFAM" id="SSF89447">
    <property type="entry name" value="AbrB/MazE/MraZ-like"/>
    <property type="match status" value="1"/>
</dbReference>
<evidence type="ECO:0000256" key="1">
    <source>
        <dbReference type="PROSITE-ProRule" id="PRU01076"/>
    </source>
</evidence>
<evidence type="ECO:0000313" key="3">
    <source>
        <dbReference type="EMBL" id="MEQ1404381.1"/>
    </source>
</evidence>
<dbReference type="PROSITE" id="PS51740">
    <property type="entry name" value="SPOVT_ABRB"/>
    <property type="match status" value="1"/>
</dbReference>
<dbReference type="InterPro" id="IPR007159">
    <property type="entry name" value="SpoVT-AbrB_dom"/>
</dbReference>
<dbReference type="GO" id="GO:0003677">
    <property type="term" value="F:DNA binding"/>
    <property type="evidence" value="ECO:0007669"/>
    <property type="project" value="UniProtKB-KW"/>
</dbReference>
<dbReference type="NCBIfam" id="TIGR01439">
    <property type="entry name" value="lp_hng_hel_AbrB"/>
    <property type="match status" value="1"/>
</dbReference>
<keyword evidence="4" id="KW-1185">Reference proteome</keyword>
<proteinExistence type="predicted"/>
<sequence>MGFSITITSKGQMTIPKDLRDQLKVKPGDKCYAWVRNGEMVVIPRNKPLGELAGVLGKPLANGPLSQNDIDNAVMDAAVERYENAIRQSGGE</sequence>
<evidence type="ECO:0000313" key="4">
    <source>
        <dbReference type="Proteomes" id="UP001496627"/>
    </source>
</evidence>
<dbReference type="Gene3D" id="2.10.260.10">
    <property type="match status" value="1"/>
</dbReference>
<dbReference type="Pfam" id="PF04014">
    <property type="entry name" value="MazE_antitoxin"/>
    <property type="match status" value="1"/>
</dbReference>
<reference evidence="3 4" key="1">
    <citation type="submission" date="2024-05" db="EMBL/GenBank/DDBJ databases">
        <title>Neorhizobium sp. Rsf11, a plant growth promoting and heavy metal resistant PAH-degrader.</title>
        <authorList>
            <person name="Golubev S.N."/>
            <person name="Muratova A.Y."/>
            <person name="Markelova M.I."/>
        </authorList>
    </citation>
    <scope>NUCLEOTIDE SEQUENCE [LARGE SCALE GENOMIC DNA]</scope>
    <source>
        <strain evidence="3 4">Rsf11</strain>
    </source>
</reference>
<dbReference type="SMART" id="SM00966">
    <property type="entry name" value="SpoVT_AbrB"/>
    <property type="match status" value="1"/>
</dbReference>
<accession>A0ABV0LXR9</accession>
<organism evidence="3 4">
    <name type="scientific">Neorhizobium phenanthreniclasticum</name>
    <dbReference type="NCBI Taxonomy" id="3157917"/>
    <lineage>
        <taxon>Bacteria</taxon>
        <taxon>Pseudomonadati</taxon>
        <taxon>Pseudomonadota</taxon>
        <taxon>Alphaproteobacteria</taxon>
        <taxon>Hyphomicrobiales</taxon>
        <taxon>Rhizobiaceae</taxon>
        <taxon>Rhizobium/Agrobacterium group</taxon>
        <taxon>Neorhizobium</taxon>
    </lineage>
</organism>
<dbReference type="EMBL" id="JBEAAL010000002">
    <property type="protein sequence ID" value="MEQ1404381.1"/>
    <property type="molecule type" value="Genomic_DNA"/>
</dbReference>
<gene>
    <name evidence="3" type="ORF">ABK249_05505</name>
</gene>
<keyword evidence="1 3" id="KW-0238">DNA-binding</keyword>
<name>A0ABV0LXR9_9HYPH</name>
<protein>
    <submittedName>
        <fullName evidence="3">AbrB/MazE/SpoVT family DNA-binding domain-containing protein</fullName>
    </submittedName>
</protein>
<dbReference type="InterPro" id="IPR037914">
    <property type="entry name" value="SpoVT-AbrB_sf"/>
</dbReference>